<dbReference type="Pfam" id="PF00497">
    <property type="entry name" value="SBP_bac_3"/>
    <property type="match status" value="1"/>
</dbReference>
<evidence type="ECO:0000256" key="2">
    <source>
        <dbReference type="ARBA" id="ARBA00022729"/>
    </source>
</evidence>
<dbReference type="EMBL" id="WKJZ01000001">
    <property type="protein sequence ID" value="MVW74005.1"/>
    <property type="molecule type" value="Genomic_DNA"/>
</dbReference>
<dbReference type="SMART" id="SM00062">
    <property type="entry name" value="PBPb"/>
    <property type="match status" value="1"/>
</dbReference>
<dbReference type="AlphaFoldDB" id="A0A6I4KNX3"/>
<accession>A0A6I4KNX3</accession>
<feature type="signal peptide" evidence="3">
    <location>
        <begin position="1"/>
        <end position="18"/>
    </location>
</feature>
<dbReference type="PANTHER" id="PTHR35936">
    <property type="entry name" value="MEMBRANE-BOUND LYTIC MUREIN TRANSGLYCOSYLASE F"/>
    <property type="match status" value="1"/>
</dbReference>
<keyword evidence="6" id="KW-1185">Reference proteome</keyword>
<dbReference type="Gene3D" id="3.40.190.10">
    <property type="entry name" value="Periplasmic binding protein-like II"/>
    <property type="match status" value="2"/>
</dbReference>
<dbReference type="PANTHER" id="PTHR35936:SF25">
    <property type="entry name" value="ABC TRANSPORTER SUBSTRATE-BINDING PROTEIN"/>
    <property type="match status" value="1"/>
</dbReference>
<evidence type="ECO:0000313" key="6">
    <source>
        <dbReference type="Proteomes" id="UP000429555"/>
    </source>
</evidence>
<organism evidence="5 6">
    <name type="scientific">Pseudomonas xionganensis</name>
    <dbReference type="NCBI Taxonomy" id="2654845"/>
    <lineage>
        <taxon>Bacteria</taxon>
        <taxon>Pseudomonadati</taxon>
        <taxon>Pseudomonadota</taxon>
        <taxon>Gammaproteobacteria</taxon>
        <taxon>Pseudomonadales</taxon>
        <taxon>Pseudomonadaceae</taxon>
        <taxon>Pseudomonas</taxon>
    </lineage>
</organism>
<feature type="chain" id="PRO_5026349227" evidence="3">
    <location>
        <begin position="19"/>
        <end position="255"/>
    </location>
</feature>
<gene>
    <name evidence="5" type="ORF">GJV18_01630</name>
</gene>
<sequence>MRLPSILLLTLLCLPLQAASLRLVTGDDYAPFTGQDLPGGGMLTQVVEAALQAQSRPYNMHWRPWNRGYLKTLQGEFDATFPYIKTPQREQVYLYSAPLFIAEQHIFSRADDPIEIDDPASLQGRRLCYPLGWAPPKVLQDMLDQGLLTRHSPTGLKECVRLLLLGRDDFFISDRRLGDAALRLAAVDTSRLRRSERAISNSTLHLIVPRSHPYGPQLIETFDHGLRALQDSGRYQRLIDEYLQSMDTASAEPPQ</sequence>
<feature type="domain" description="Solute-binding protein family 3/N-terminal" evidence="4">
    <location>
        <begin position="20"/>
        <end position="246"/>
    </location>
</feature>
<reference evidence="5 6" key="1">
    <citation type="submission" date="2019-11" db="EMBL/GenBank/DDBJ databases">
        <title>Pseudomonas flavidum sp. nov., isolated from Baiyang Lake.</title>
        <authorList>
            <person name="Zhao Y."/>
        </authorList>
    </citation>
    <scope>NUCLEOTIDE SEQUENCE [LARGE SCALE GENOMIC DNA]</scope>
    <source>
        <strain evidence="6">R-22-3 w-18</strain>
    </source>
</reference>
<evidence type="ECO:0000313" key="5">
    <source>
        <dbReference type="EMBL" id="MVW74005.1"/>
    </source>
</evidence>
<dbReference type="RefSeq" id="WP_160342982.1">
    <property type="nucleotide sequence ID" value="NZ_WKJZ01000001.1"/>
</dbReference>
<dbReference type="SUPFAM" id="SSF53850">
    <property type="entry name" value="Periplasmic binding protein-like II"/>
    <property type="match status" value="1"/>
</dbReference>
<proteinExistence type="inferred from homology"/>
<evidence type="ECO:0000256" key="1">
    <source>
        <dbReference type="ARBA" id="ARBA00010333"/>
    </source>
</evidence>
<dbReference type="Proteomes" id="UP000429555">
    <property type="component" value="Unassembled WGS sequence"/>
</dbReference>
<evidence type="ECO:0000259" key="4">
    <source>
        <dbReference type="SMART" id="SM00062"/>
    </source>
</evidence>
<name>A0A6I4KNX3_9PSED</name>
<keyword evidence="2 3" id="KW-0732">Signal</keyword>
<evidence type="ECO:0000256" key="3">
    <source>
        <dbReference type="SAM" id="SignalP"/>
    </source>
</evidence>
<comment type="similarity">
    <text evidence="1">Belongs to the bacterial solute-binding protein 3 family.</text>
</comment>
<protein>
    <submittedName>
        <fullName evidence="5">Transporter substrate-binding domain-containing protein</fullName>
    </submittedName>
</protein>
<comment type="caution">
    <text evidence="5">The sequence shown here is derived from an EMBL/GenBank/DDBJ whole genome shotgun (WGS) entry which is preliminary data.</text>
</comment>
<dbReference type="InterPro" id="IPR001638">
    <property type="entry name" value="Solute-binding_3/MltF_N"/>
</dbReference>